<reference evidence="2" key="1">
    <citation type="journal article" date="2013" name="Nature">
        <title>Draft genome of the wheat A-genome progenitor Triticum urartu.</title>
        <authorList>
            <person name="Ling H.Q."/>
            <person name="Zhao S."/>
            <person name="Liu D."/>
            <person name="Wang J."/>
            <person name="Sun H."/>
            <person name="Zhang C."/>
            <person name="Fan H."/>
            <person name="Li D."/>
            <person name="Dong L."/>
            <person name="Tao Y."/>
            <person name="Gao C."/>
            <person name="Wu H."/>
            <person name="Li Y."/>
            <person name="Cui Y."/>
            <person name="Guo X."/>
            <person name="Zheng S."/>
            <person name="Wang B."/>
            <person name="Yu K."/>
            <person name="Liang Q."/>
            <person name="Yang W."/>
            <person name="Lou X."/>
            <person name="Chen J."/>
            <person name="Feng M."/>
            <person name="Jian J."/>
            <person name="Zhang X."/>
            <person name="Luo G."/>
            <person name="Jiang Y."/>
            <person name="Liu J."/>
            <person name="Wang Z."/>
            <person name="Sha Y."/>
            <person name="Zhang B."/>
            <person name="Wu H."/>
            <person name="Tang D."/>
            <person name="Shen Q."/>
            <person name="Xue P."/>
            <person name="Zou S."/>
            <person name="Wang X."/>
            <person name="Liu X."/>
            <person name="Wang F."/>
            <person name="Yang Y."/>
            <person name="An X."/>
            <person name="Dong Z."/>
            <person name="Zhang K."/>
            <person name="Zhang X."/>
            <person name="Luo M.C."/>
            <person name="Dvorak J."/>
            <person name="Tong Y."/>
            <person name="Wang J."/>
            <person name="Yang H."/>
            <person name="Li Z."/>
            <person name="Wang D."/>
            <person name="Zhang A."/>
            <person name="Wang J."/>
        </authorList>
    </citation>
    <scope>NUCLEOTIDE SEQUENCE</scope>
    <source>
        <strain evidence="2">cv. G1812</strain>
    </source>
</reference>
<proteinExistence type="predicted"/>
<dbReference type="EnsemblPlants" id="TuG1812G0300002742.01.T01">
    <property type="protein sequence ID" value="TuG1812G0300002742.01.T01.cds250320"/>
    <property type="gene ID" value="TuG1812G0300002742.01"/>
</dbReference>
<dbReference type="Gramene" id="TuG1812G0300002742.01.T01">
    <property type="protein sequence ID" value="TuG1812G0300002742.01.T01.cds250320"/>
    <property type="gene ID" value="TuG1812G0300002742.01"/>
</dbReference>
<protein>
    <submittedName>
        <fullName evidence="1">Uncharacterized protein</fullName>
    </submittedName>
</protein>
<dbReference type="Proteomes" id="UP000015106">
    <property type="component" value="Chromosome 3"/>
</dbReference>
<evidence type="ECO:0000313" key="2">
    <source>
        <dbReference type="Proteomes" id="UP000015106"/>
    </source>
</evidence>
<dbReference type="AlphaFoldDB" id="A0A8R7TWC7"/>
<organism evidence="1 2">
    <name type="scientific">Triticum urartu</name>
    <name type="common">Red wild einkorn</name>
    <name type="synonym">Crithodium urartu</name>
    <dbReference type="NCBI Taxonomy" id="4572"/>
    <lineage>
        <taxon>Eukaryota</taxon>
        <taxon>Viridiplantae</taxon>
        <taxon>Streptophyta</taxon>
        <taxon>Embryophyta</taxon>
        <taxon>Tracheophyta</taxon>
        <taxon>Spermatophyta</taxon>
        <taxon>Magnoliopsida</taxon>
        <taxon>Liliopsida</taxon>
        <taxon>Poales</taxon>
        <taxon>Poaceae</taxon>
        <taxon>BOP clade</taxon>
        <taxon>Pooideae</taxon>
        <taxon>Triticodae</taxon>
        <taxon>Triticeae</taxon>
        <taxon>Triticinae</taxon>
        <taxon>Triticum</taxon>
    </lineage>
</organism>
<name>A0A8R7TWC7_TRIUA</name>
<accession>A0A8R7TWC7</accession>
<reference evidence="1" key="2">
    <citation type="submission" date="2018-03" db="EMBL/GenBank/DDBJ databases">
        <title>The Triticum urartu genome reveals the dynamic nature of wheat genome evolution.</title>
        <authorList>
            <person name="Ling H."/>
            <person name="Ma B."/>
            <person name="Shi X."/>
            <person name="Liu H."/>
            <person name="Dong L."/>
            <person name="Sun H."/>
            <person name="Cao Y."/>
            <person name="Gao Q."/>
            <person name="Zheng S."/>
            <person name="Li Y."/>
            <person name="Yu Y."/>
            <person name="Du H."/>
            <person name="Qi M."/>
            <person name="Li Y."/>
            <person name="Yu H."/>
            <person name="Cui Y."/>
            <person name="Wang N."/>
            <person name="Chen C."/>
            <person name="Wu H."/>
            <person name="Zhao Y."/>
            <person name="Zhang J."/>
            <person name="Li Y."/>
            <person name="Zhou W."/>
            <person name="Zhang B."/>
            <person name="Hu W."/>
            <person name="Eijk M."/>
            <person name="Tang J."/>
            <person name="Witsenboer H."/>
            <person name="Zhao S."/>
            <person name="Li Z."/>
            <person name="Zhang A."/>
            <person name="Wang D."/>
            <person name="Liang C."/>
        </authorList>
    </citation>
    <scope>NUCLEOTIDE SEQUENCE [LARGE SCALE GENOMIC DNA]</scope>
    <source>
        <strain evidence="1">cv. G1812</strain>
    </source>
</reference>
<sequence length="54" mass="6421">MYLICNNTLPWGGMRHSTIVILLCEMLSKYRFVFSRRNGVFSKAYHGTNRRPKR</sequence>
<reference evidence="1" key="3">
    <citation type="submission" date="2022-06" db="UniProtKB">
        <authorList>
            <consortium name="EnsemblPlants"/>
        </authorList>
    </citation>
    <scope>IDENTIFICATION</scope>
</reference>
<keyword evidence="2" id="KW-1185">Reference proteome</keyword>
<evidence type="ECO:0000313" key="1">
    <source>
        <dbReference type="EnsemblPlants" id="TuG1812G0300002742.01.T01.cds250320"/>
    </source>
</evidence>